<evidence type="ECO:0000256" key="3">
    <source>
        <dbReference type="ARBA" id="ARBA00022448"/>
    </source>
</evidence>
<reference evidence="12 13" key="1">
    <citation type="submission" date="2020-07" db="EMBL/GenBank/DDBJ databases">
        <title>Sequencing the genomes of 1000 actinobacteria strains.</title>
        <authorList>
            <person name="Klenk H.-P."/>
        </authorList>
    </citation>
    <scope>NUCLEOTIDE SEQUENCE [LARGE SCALE GENOMIC DNA]</scope>
    <source>
        <strain evidence="12 13">DSM 103164</strain>
    </source>
</reference>
<dbReference type="CDD" id="cd12152">
    <property type="entry name" value="F1-ATPase_delta"/>
    <property type="match status" value="1"/>
</dbReference>
<evidence type="ECO:0000256" key="5">
    <source>
        <dbReference type="ARBA" id="ARBA00023136"/>
    </source>
</evidence>
<dbReference type="Pfam" id="PF02823">
    <property type="entry name" value="ATP-synt_DE_N"/>
    <property type="match status" value="1"/>
</dbReference>
<keyword evidence="13" id="KW-1185">Reference proteome</keyword>
<dbReference type="InterPro" id="IPR020546">
    <property type="entry name" value="ATP_synth_F1_dsu/esu_N"/>
</dbReference>
<evidence type="ECO:0000256" key="7">
    <source>
        <dbReference type="ARBA" id="ARBA00023310"/>
    </source>
</evidence>
<evidence type="ECO:0000256" key="8">
    <source>
        <dbReference type="HAMAP-Rule" id="MF_00530"/>
    </source>
</evidence>
<protein>
    <recommendedName>
        <fullName evidence="8">ATP synthase epsilon chain</fullName>
    </recommendedName>
    <alternativeName>
        <fullName evidence="8">ATP synthase F1 sector epsilon subunit</fullName>
    </alternativeName>
    <alternativeName>
        <fullName evidence="8">F-ATPase epsilon subunit</fullName>
    </alternativeName>
</protein>
<evidence type="ECO:0000256" key="6">
    <source>
        <dbReference type="ARBA" id="ARBA00023196"/>
    </source>
</evidence>
<dbReference type="HAMAP" id="MF_00530">
    <property type="entry name" value="ATP_synth_epsil_bac"/>
    <property type="match status" value="1"/>
</dbReference>
<feature type="domain" description="ATP synthase F1 complex delta/epsilon subunit N-terminal" evidence="11">
    <location>
        <begin position="9"/>
        <end position="87"/>
    </location>
</feature>
<comment type="function">
    <text evidence="8">Produces ATP from ADP in the presence of a proton gradient across the membrane.</text>
</comment>
<dbReference type="NCBIfam" id="NF009977">
    <property type="entry name" value="PRK13442.1"/>
    <property type="match status" value="1"/>
</dbReference>
<dbReference type="InterPro" id="IPR036771">
    <property type="entry name" value="ATPsynth_dsu/esu_N"/>
</dbReference>
<keyword evidence="4 8" id="KW-0406">Ion transport</keyword>
<dbReference type="PANTHER" id="PTHR13822">
    <property type="entry name" value="ATP SYNTHASE DELTA/EPSILON CHAIN"/>
    <property type="match status" value="1"/>
</dbReference>
<accession>A0A7Z0D6B0</accession>
<evidence type="ECO:0000256" key="2">
    <source>
        <dbReference type="ARBA" id="ARBA00005712"/>
    </source>
</evidence>
<evidence type="ECO:0000313" key="12">
    <source>
        <dbReference type="EMBL" id="NYI69705.1"/>
    </source>
</evidence>
<keyword evidence="5 8" id="KW-0472">Membrane</keyword>
<dbReference type="RefSeq" id="WP_179443741.1">
    <property type="nucleotide sequence ID" value="NZ_JACBZS010000001.1"/>
</dbReference>
<evidence type="ECO:0000259" key="11">
    <source>
        <dbReference type="Pfam" id="PF02823"/>
    </source>
</evidence>
<evidence type="ECO:0000256" key="10">
    <source>
        <dbReference type="SAM" id="MobiDB-lite"/>
    </source>
</evidence>
<dbReference type="GO" id="GO:0005524">
    <property type="term" value="F:ATP binding"/>
    <property type="evidence" value="ECO:0007669"/>
    <property type="project" value="UniProtKB-UniRule"/>
</dbReference>
<keyword evidence="3 8" id="KW-0813">Transport</keyword>
<proteinExistence type="inferred from homology"/>
<dbReference type="GO" id="GO:0005886">
    <property type="term" value="C:plasma membrane"/>
    <property type="evidence" value="ECO:0007669"/>
    <property type="project" value="UniProtKB-SubCell"/>
</dbReference>
<evidence type="ECO:0000256" key="9">
    <source>
        <dbReference type="RuleBase" id="RU003656"/>
    </source>
</evidence>
<feature type="region of interest" description="Disordered" evidence="10">
    <location>
        <begin position="107"/>
        <end position="138"/>
    </location>
</feature>
<keyword evidence="6 8" id="KW-0139">CF(1)</keyword>
<comment type="subcellular location">
    <subcellularLocation>
        <location evidence="1 8">Cell membrane</location>
        <topology evidence="1 8">Peripheral membrane protein</topology>
    </subcellularLocation>
</comment>
<dbReference type="InterPro" id="IPR001469">
    <property type="entry name" value="ATP_synth_F1_dsu/esu"/>
</dbReference>
<evidence type="ECO:0000313" key="13">
    <source>
        <dbReference type="Proteomes" id="UP000527616"/>
    </source>
</evidence>
<dbReference type="GO" id="GO:0046933">
    <property type="term" value="F:proton-transporting ATP synthase activity, rotational mechanism"/>
    <property type="evidence" value="ECO:0007669"/>
    <property type="project" value="UniProtKB-UniRule"/>
</dbReference>
<dbReference type="SUPFAM" id="SSF51344">
    <property type="entry name" value="Epsilon subunit of F1F0-ATP synthase N-terminal domain"/>
    <property type="match status" value="1"/>
</dbReference>
<dbReference type="PANTHER" id="PTHR13822:SF10">
    <property type="entry name" value="ATP SYNTHASE EPSILON CHAIN, CHLOROPLASTIC"/>
    <property type="match status" value="1"/>
</dbReference>
<keyword evidence="8" id="KW-1003">Cell membrane</keyword>
<dbReference type="NCBIfam" id="TIGR01216">
    <property type="entry name" value="ATP_synt_epsi"/>
    <property type="match status" value="1"/>
</dbReference>
<sequence>MAEQAANELHVEVVSADRVVWSGEATMVVARTVEGDVGIMAGHAPMLSVMVPNGVEIVTTAGGREIVAVDGGFVSVAAGRVSILSEYATLAEEISLADAEKRLAAATSRLETTGDDDEDARREMQRAEAQVRAARKAS</sequence>
<dbReference type="Proteomes" id="UP000527616">
    <property type="component" value="Unassembled WGS sequence"/>
</dbReference>
<dbReference type="EMBL" id="JACBZS010000001">
    <property type="protein sequence ID" value="NYI69705.1"/>
    <property type="molecule type" value="Genomic_DNA"/>
</dbReference>
<keyword evidence="7 8" id="KW-0066">ATP synthesis</keyword>
<organism evidence="12 13">
    <name type="scientific">Naumannella cuiyingiana</name>
    <dbReference type="NCBI Taxonomy" id="1347891"/>
    <lineage>
        <taxon>Bacteria</taxon>
        <taxon>Bacillati</taxon>
        <taxon>Actinomycetota</taxon>
        <taxon>Actinomycetes</taxon>
        <taxon>Propionibacteriales</taxon>
        <taxon>Propionibacteriaceae</taxon>
        <taxon>Naumannella</taxon>
    </lineage>
</organism>
<comment type="similarity">
    <text evidence="2 8 9">Belongs to the ATPase epsilon chain family.</text>
</comment>
<comment type="caution">
    <text evidence="12">The sequence shown here is derived from an EMBL/GenBank/DDBJ whole genome shotgun (WGS) entry which is preliminary data.</text>
</comment>
<dbReference type="GO" id="GO:0045259">
    <property type="term" value="C:proton-transporting ATP synthase complex"/>
    <property type="evidence" value="ECO:0007669"/>
    <property type="project" value="UniProtKB-KW"/>
</dbReference>
<evidence type="ECO:0000256" key="4">
    <source>
        <dbReference type="ARBA" id="ARBA00023065"/>
    </source>
</evidence>
<dbReference type="AlphaFoldDB" id="A0A7Z0D6B0"/>
<evidence type="ECO:0000256" key="1">
    <source>
        <dbReference type="ARBA" id="ARBA00004202"/>
    </source>
</evidence>
<keyword evidence="8" id="KW-0375">Hydrogen ion transport</keyword>
<gene>
    <name evidence="8" type="primary">atpC</name>
    <name evidence="12" type="ORF">GGQ54_000265</name>
</gene>
<name>A0A7Z0D6B0_9ACTN</name>
<comment type="subunit">
    <text evidence="8 9">F-type ATPases have 2 components, CF(1) - the catalytic core - and CF(0) - the membrane proton channel. CF(1) has five subunits: alpha(3), beta(3), gamma(1), delta(1), epsilon(1). CF(0) has three main subunits: a, b and c.</text>
</comment>
<dbReference type="Gene3D" id="2.60.15.10">
    <property type="entry name" value="F0F1 ATP synthase delta/epsilon subunit, N-terminal"/>
    <property type="match status" value="1"/>
</dbReference>